<dbReference type="SMART" id="SM00028">
    <property type="entry name" value="TPR"/>
    <property type="match status" value="2"/>
</dbReference>
<organism evidence="2 3">
    <name type="scientific">Emiliania huxleyi (strain CCMP1516)</name>
    <dbReference type="NCBI Taxonomy" id="280463"/>
    <lineage>
        <taxon>Eukaryota</taxon>
        <taxon>Haptista</taxon>
        <taxon>Haptophyta</taxon>
        <taxon>Prymnesiophyceae</taxon>
        <taxon>Isochrysidales</taxon>
        <taxon>Noelaerhabdaceae</taxon>
        <taxon>Emiliania</taxon>
    </lineage>
</organism>
<dbReference type="PANTHER" id="PTHR46512">
    <property type="entry name" value="PEPTIDYLPROLYL ISOMERASE"/>
    <property type="match status" value="1"/>
</dbReference>
<dbReference type="Gene3D" id="1.25.40.10">
    <property type="entry name" value="Tetratricopeptide repeat domain"/>
    <property type="match status" value="1"/>
</dbReference>
<dbReference type="EnsemblProtists" id="EOD06138">
    <property type="protein sequence ID" value="EOD06138"/>
    <property type="gene ID" value="EMIHUDRAFT_219469"/>
</dbReference>
<dbReference type="RefSeq" id="XP_005780215.1">
    <property type="nucleotide sequence ID" value="XM_005780158.1"/>
</dbReference>
<dbReference type="PANTHER" id="PTHR46512:SF12">
    <property type="entry name" value="PEPTIDYLPROLYL ISOMERASE"/>
    <property type="match status" value="1"/>
</dbReference>
<evidence type="ECO:0000313" key="3">
    <source>
        <dbReference type="Proteomes" id="UP000013827"/>
    </source>
</evidence>
<dbReference type="STRING" id="2903.R1EXR0"/>
<dbReference type="HOGENOM" id="CLU_1063299_0_0_1"/>
<dbReference type="RefSeq" id="XP_005758567.1">
    <property type="nucleotide sequence ID" value="XM_005758510.1"/>
</dbReference>
<keyword evidence="3" id="KW-1185">Reference proteome</keyword>
<dbReference type="KEGG" id="ehx:EMIHUDRAFT_219469"/>
<feature type="region of interest" description="Disordered" evidence="1">
    <location>
        <begin position="152"/>
        <end position="173"/>
    </location>
</feature>
<dbReference type="GeneID" id="17273332"/>
<reference evidence="2" key="2">
    <citation type="submission" date="2024-10" db="UniProtKB">
        <authorList>
            <consortium name="EnsemblProtists"/>
        </authorList>
    </citation>
    <scope>IDENTIFICATION</scope>
</reference>
<dbReference type="PaxDb" id="2903-EOD06138"/>
<proteinExistence type="predicted"/>
<dbReference type="GeneID" id="17252243"/>
<dbReference type="EnsemblProtists" id="EOD27786">
    <property type="protein sequence ID" value="EOD27786"/>
    <property type="gene ID" value="EMIHUDRAFT_204750"/>
</dbReference>
<dbReference type="eggNOG" id="KOG0543">
    <property type="taxonomic scope" value="Eukaryota"/>
</dbReference>
<name>A0A0D3JWA1_EMIH1</name>
<dbReference type="Proteomes" id="UP000013827">
    <property type="component" value="Unassembled WGS sequence"/>
</dbReference>
<reference evidence="3" key="1">
    <citation type="journal article" date="2013" name="Nature">
        <title>Pan genome of the phytoplankton Emiliania underpins its global distribution.</title>
        <authorList>
            <person name="Read B.A."/>
            <person name="Kegel J."/>
            <person name="Klute M.J."/>
            <person name="Kuo A."/>
            <person name="Lefebvre S.C."/>
            <person name="Maumus F."/>
            <person name="Mayer C."/>
            <person name="Miller J."/>
            <person name="Monier A."/>
            <person name="Salamov A."/>
            <person name="Young J."/>
            <person name="Aguilar M."/>
            <person name="Claverie J.M."/>
            <person name="Frickenhaus S."/>
            <person name="Gonzalez K."/>
            <person name="Herman E.K."/>
            <person name="Lin Y.C."/>
            <person name="Napier J."/>
            <person name="Ogata H."/>
            <person name="Sarno A.F."/>
            <person name="Shmutz J."/>
            <person name="Schroeder D."/>
            <person name="de Vargas C."/>
            <person name="Verret F."/>
            <person name="von Dassow P."/>
            <person name="Valentin K."/>
            <person name="Van de Peer Y."/>
            <person name="Wheeler G."/>
            <person name="Dacks J.B."/>
            <person name="Delwiche C.F."/>
            <person name="Dyhrman S.T."/>
            <person name="Glockner G."/>
            <person name="John U."/>
            <person name="Richards T."/>
            <person name="Worden A.Z."/>
            <person name="Zhang X."/>
            <person name="Grigoriev I.V."/>
            <person name="Allen A.E."/>
            <person name="Bidle K."/>
            <person name="Borodovsky M."/>
            <person name="Bowler C."/>
            <person name="Brownlee C."/>
            <person name="Cock J.M."/>
            <person name="Elias M."/>
            <person name="Gladyshev V.N."/>
            <person name="Groth M."/>
            <person name="Guda C."/>
            <person name="Hadaegh A."/>
            <person name="Iglesias-Rodriguez M.D."/>
            <person name="Jenkins J."/>
            <person name="Jones B.M."/>
            <person name="Lawson T."/>
            <person name="Leese F."/>
            <person name="Lindquist E."/>
            <person name="Lobanov A."/>
            <person name="Lomsadze A."/>
            <person name="Malik S.B."/>
            <person name="Marsh M.E."/>
            <person name="Mackinder L."/>
            <person name="Mock T."/>
            <person name="Mueller-Roeber B."/>
            <person name="Pagarete A."/>
            <person name="Parker M."/>
            <person name="Probert I."/>
            <person name="Quesneville H."/>
            <person name="Raines C."/>
            <person name="Rensing S.A."/>
            <person name="Riano-Pachon D.M."/>
            <person name="Richier S."/>
            <person name="Rokitta S."/>
            <person name="Shiraiwa Y."/>
            <person name="Soanes D.M."/>
            <person name="van der Giezen M."/>
            <person name="Wahlund T.M."/>
            <person name="Williams B."/>
            <person name="Wilson W."/>
            <person name="Wolfe G."/>
            <person name="Wurch L.L."/>
        </authorList>
    </citation>
    <scope>NUCLEOTIDE SEQUENCE</scope>
</reference>
<evidence type="ECO:0008006" key="4">
    <source>
        <dbReference type="Google" id="ProtNLM"/>
    </source>
</evidence>
<accession>A0A0D3JWA1</accession>
<sequence length="262" mass="29430">MASTADAEAWETDERGYVFEERLATAAEHKDRGNEHFKAGEWQIALRRYERALYHCAFDPMQMYDLMEKHKAAAYAVQTPVKLNYVACVLQMREAGLDVAPVQVEGEEEPRDPLDRCEELIGEVLKAEPNHAKAHFRRAQLLRARGDTRAAQEALEEAERAGGGSASVRAEQSRLREMARAERSRERELYSGIIQPSSNVKAADEAAERRARRGQLVETLALPVTGPLRALWWAAAALVSLLRRLFAVLLRLRPDGALEAVE</sequence>
<dbReference type="SUPFAM" id="SSF48452">
    <property type="entry name" value="TPR-like"/>
    <property type="match status" value="1"/>
</dbReference>
<evidence type="ECO:0000256" key="1">
    <source>
        <dbReference type="SAM" id="MobiDB-lite"/>
    </source>
</evidence>
<protein>
    <recommendedName>
        <fullName evidence="4">Peptidylprolyl isomerase</fullName>
    </recommendedName>
</protein>
<dbReference type="AlphaFoldDB" id="A0A0D3JWA1"/>
<evidence type="ECO:0000313" key="2">
    <source>
        <dbReference type="EnsemblProtists" id="EOD27786"/>
    </source>
</evidence>
<dbReference type="InterPro" id="IPR019734">
    <property type="entry name" value="TPR_rpt"/>
</dbReference>
<dbReference type="InterPro" id="IPR011990">
    <property type="entry name" value="TPR-like_helical_dom_sf"/>
</dbReference>
<dbReference type="KEGG" id="ehx:EMIHUDRAFT_204750"/>
<dbReference type="InterPro" id="IPR050754">
    <property type="entry name" value="FKBP4/5/8-like"/>
</dbReference>